<keyword evidence="6" id="KW-0347">Helicase</keyword>
<feature type="region of interest" description="Disordered" evidence="3">
    <location>
        <begin position="882"/>
        <end position="901"/>
    </location>
</feature>
<comment type="caution">
    <text evidence="6">The sequence shown here is derived from an EMBL/GenBank/DDBJ whole genome shotgun (WGS) entry which is preliminary data.</text>
</comment>
<dbReference type="PANTHER" id="PTHR47957:SF3">
    <property type="entry name" value="ATP-DEPENDENT HELICASE HRQ1"/>
    <property type="match status" value="1"/>
</dbReference>
<dbReference type="GO" id="GO:0004386">
    <property type="term" value="F:helicase activity"/>
    <property type="evidence" value="ECO:0007669"/>
    <property type="project" value="UniProtKB-KW"/>
</dbReference>
<dbReference type="Pfam" id="PF00270">
    <property type="entry name" value="DEAD"/>
    <property type="match status" value="1"/>
</dbReference>
<dbReference type="InterPro" id="IPR011545">
    <property type="entry name" value="DEAD/DEAH_box_helicase_dom"/>
</dbReference>
<dbReference type="GO" id="GO:0016787">
    <property type="term" value="F:hydrolase activity"/>
    <property type="evidence" value="ECO:0007669"/>
    <property type="project" value="UniProtKB-KW"/>
</dbReference>
<sequence length="2130" mass="236725">MNSSATRPHYQFDAFGAQRKLRERLADFLLDSFNVRDPELAHRLHRDWATSTRQSDRLFAPMLVQGAFPFPPDKTPVDLQSPSLSARDPERPLHPRTIKLLAAAGIDYPLYKHQVETIRHAAAGKTVILSAGTGSGKTESFLIPVIDRLFWDHELGLDDISQPGIRAMIIYPLNALVNNQVERILELLRDEADLTFAFYTSRLKESRTAAERQYHNLGREVPPDCQIIDRKSLRGLGDAGKSRQGPPHILVTNFSMLEYMLIRPLDHSIFRHIMYDGRPRLRAIVLDEAHVYAGAQAAEIHMLLRRAALRFGTHLEDIQGYATSATLGGDDEGKTLHKLAADMFSSPRERVASIVGHRYLPSEGSPVRTDLGPLQIPDAPPDAPPLVPEDLQTVHFDAKGNPDDLVRDDAAAHKAARACVELGLATADEIPGLVAKSESRPALLLHHVLSRHPGLVELRRWLFEGDGGGEKHETRYLHEVVHKLFPTASASAGAERATYALLQLGSLARLTAKRHPYIPARMHLFVRTPAGVWVKPKRDGADSPTWPWGSLTTQPPAEIAEDDPWLRLYLCRSCGCPMLRVWEKAGAVQAPLLFATPASQGTVKMAHFSSDTSRRLPDSWGGQPVDLVPVIAGDDDRYESLALDRCPHCKIEKAELEDLQLPARAALPALVDGIYPSLGEIPQSSDTLPGGGRRMLAFSDSRQGAARLAVEIERTHDIGVNRQLLWRLLATLGPESDDGQVKFSDLHAALVADPSLRQRAEASAVEDAPDDDFLHNLATVSIFEELSTPPVTRGNTLELLGLVEVSYPGLRQLKLPTELRGALSEAAWHDLLATVLDYARSRGAVKRESLRSEFSGKSDSLYDLLPLPHKDRFIVLASKQQGVQRQRTAAPPSDESDRTIPLHSTQGRLLNFARRLHERHPLPVDAEALLRAVWDALLAGAENPVCKRWLKKSAAGPGTGSETGLQIDLKHLQFKAHLDGPPFIEPVTGRLQFRSVLGVSPQPDNPHPLRPLDDEERQRWASRHAVRRVRDHQLLGLWSVEHTAQLEVDELEEQERKFREGKRNFMSSSTTMEMGIDLGGLTLVLLANVPPGPANYWQRGGRAGRRTDGSSLVLTLAQPRPHDQRVFAEPRAFLERPIVPPQVRLDSRALLLRHVNAFLLAEFFRAVVVPQGGGNPLRAFGYVGEFILDPAPHHAVAAALRDRLAIDKDETLADVFLRWLDLLPADEPLMQVVCERLIVGTCLANEPLEALVRVCAAAFTHARDRARREESVLKQQEQRERDLGEGKRDDKYLRLLERQKKHLAREPLLSYLVRNDFLPRFGFPIEVVRLDTTYKVSWRDDDDVHPDEDGAALRMERSLDLALSEYAPGGEVIAKKRVHRVAGLVPNWLAEEAGPATRRYFSECSQCHFVTFEDNTQPQQCEVCEHKTESFLEFLDRSARMSSKKAAKERADAGDEEADGTPQPSPVRSYLVPAGFAVKFGKGPRRLAGSVKRMPAPKATIGPSHSPPSEIIAGALAMGFTPKSSLFIRSEGQVAYTSRSVGTRYGFGYRICQACGLAAPEKDWDKQPPGEYRGHELLRWTRKCEHGDRSWVHEVLGIQQSVDAYRVRLLGDLAPPTSGFSDAEKFFLSLAVCMQQAAAEKLAVDPRVLQPTIATYRDDLGQAGTEAVIYDSSGSGLLAHLDEEPLGLIQKVCELLDTRDFAAFVQFDNQFLVEQGRLDIHWLRRHLIEDEGRRVRLMKGSAMFEREGAAPLRGMTPRMAAQNLIDDDALTVSLQAAELDESAFEPGQVLRAVWARAVRGSQRAGRVRLQIGRLPELRGDPGQLLLASRLAQLVELGVELAHVSSTALPPLEEDCWNVLARSPRGVRVLGGMSTSGDTLGAWKGPAFGRAWLKDGFAVESAQELAAKLAWEQFEERWSRASLVSADALRPGPEQRQWVLVIPGGDTSPEATNISAILEDRTGLGRLAELGEVTSVTYRDRYIERSAVAMWTLDRLLNLFRYADGARGEVHCLEPNRAGGLTTSVDQVLGARTPPDDLDRATAMKFREWCEQRSQGRKLQLKFRHRRAAHEIGHQRKLEVAFKPGGQLSRIVALFDHGLDWVRPIDGRNTQPWTRQPMRAEASHIVVLALP</sequence>
<evidence type="ECO:0000256" key="3">
    <source>
        <dbReference type="SAM" id="MobiDB-lite"/>
    </source>
</evidence>
<keyword evidence="6" id="KW-0378">Hydrolase</keyword>
<feature type="domain" description="Helicase ATP-binding" evidence="4">
    <location>
        <begin position="118"/>
        <end position="345"/>
    </location>
</feature>
<keyword evidence="7" id="KW-1185">Reference proteome</keyword>
<dbReference type="PANTHER" id="PTHR47957">
    <property type="entry name" value="ATP-DEPENDENT HELICASE HRQ1"/>
    <property type="match status" value="1"/>
</dbReference>
<evidence type="ECO:0000259" key="4">
    <source>
        <dbReference type="PROSITE" id="PS51192"/>
    </source>
</evidence>
<keyword evidence="1" id="KW-0547">Nucleotide-binding</keyword>
<proteinExistence type="predicted"/>
<keyword evidence="2" id="KW-0067">ATP-binding</keyword>
<dbReference type="InterPro" id="IPR014001">
    <property type="entry name" value="Helicase_ATP-bd"/>
</dbReference>
<dbReference type="Pfam" id="PF00271">
    <property type="entry name" value="Helicase_C"/>
    <property type="match status" value="1"/>
</dbReference>
<dbReference type="PROSITE" id="PS51192">
    <property type="entry name" value="HELICASE_ATP_BIND_1"/>
    <property type="match status" value="1"/>
</dbReference>
<dbReference type="PROSITE" id="PS51194">
    <property type="entry name" value="HELICASE_CTER"/>
    <property type="match status" value="1"/>
</dbReference>
<gene>
    <name evidence="6" type="ORF">POL25_04595</name>
</gene>
<accession>A0ABT5DSN8</accession>
<dbReference type="Gene3D" id="3.40.50.300">
    <property type="entry name" value="P-loop containing nucleotide triphosphate hydrolases"/>
    <property type="match status" value="2"/>
</dbReference>
<evidence type="ECO:0000259" key="5">
    <source>
        <dbReference type="PROSITE" id="PS51194"/>
    </source>
</evidence>
<dbReference type="SMART" id="SM00490">
    <property type="entry name" value="HELICc"/>
    <property type="match status" value="1"/>
</dbReference>
<organism evidence="6 7">
    <name type="scientific">Nannocystis bainbridge</name>
    <dbReference type="NCBI Taxonomy" id="2995303"/>
    <lineage>
        <taxon>Bacteria</taxon>
        <taxon>Pseudomonadati</taxon>
        <taxon>Myxococcota</taxon>
        <taxon>Polyangia</taxon>
        <taxon>Nannocystales</taxon>
        <taxon>Nannocystaceae</taxon>
        <taxon>Nannocystis</taxon>
    </lineage>
</organism>
<dbReference type="InterPro" id="IPR001650">
    <property type="entry name" value="Helicase_C-like"/>
</dbReference>
<evidence type="ECO:0000256" key="1">
    <source>
        <dbReference type="ARBA" id="ARBA00022741"/>
    </source>
</evidence>
<dbReference type="Proteomes" id="UP001221686">
    <property type="component" value="Unassembled WGS sequence"/>
</dbReference>
<feature type="region of interest" description="Disordered" evidence="3">
    <location>
        <begin position="1443"/>
        <end position="1466"/>
    </location>
</feature>
<dbReference type="SMART" id="SM00487">
    <property type="entry name" value="DEXDc"/>
    <property type="match status" value="1"/>
</dbReference>
<dbReference type="RefSeq" id="WP_272084605.1">
    <property type="nucleotide sequence ID" value="NZ_JAQNDL010000001.1"/>
</dbReference>
<protein>
    <submittedName>
        <fullName evidence="6">DEAD/DEAH box helicase</fullName>
    </submittedName>
</protein>
<dbReference type="EMBL" id="JAQNDL010000001">
    <property type="protein sequence ID" value="MDC0716158.1"/>
    <property type="molecule type" value="Genomic_DNA"/>
</dbReference>
<evidence type="ECO:0000313" key="6">
    <source>
        <dbReference type="EMBL" id="MDC0716158.1"/>
    </source>
</evidence>
<reference evidence="6 7" key="1">
    <citation type="submission" date="2022-11" db="EMBL/GenBank/DDBJ databases">
        <title>Minimal conservation of predation-associated metabolite biosynthetic gene clusters underscores biosynthetic potential of Myxococcota including descriptions for ten novel species: Archangium lansinium sp. nov., Myxococcus landrumus sp. nov., Nannocystis bai.</title>
        <authorList>
            <person name="Ahearne A."/>
            <person name="Stevens C."/>
            <person name="Dowd S."/>
        </authorList>
    </citation>
    <scope>NUCLEOTIDE SEQUENCE [LARGE SCALE GENOMIC DNA]</scope>
    <source>
        <strain evidence="6 7">BB15-2</strain>
    </source>
</reference>
<evidence type="ECO:0000256" key="2">
    <source>
        <dbReference type="ARBA" id="ARBA00022840"/>
    </source>
</evidence>
<name>A0ABT5DSN8_9BACT</name>
<dbReference type="SUPFAM" id="SSF52540">
    <property type="entry name" value="P-loop containing nucleoside triphosphate hydrolases"/>
    <property type="match status" value="2"/>
</dbReference>
<feature type="domain" description="Helicase C-terminal" evidence="5">
    <location>
        <begin position="968"/>
        <end position="1151"/>
    </location>
</feature>
<evidence type="ECO:0000313" key="7">
    <source>
        <dbReference type="Proteomes" id="UP001221686"/>
    </source>
</evidence>
<dbReference type="InterPro" id="IPR027417">
    <property type="entry name" value="P-loop_NTPase"/>
</dbReference>